<evidence type="ECO:0008006" key="4">
    <source>
        <dbReference type="Google" id="ProtNLM"/>
    </source>
</evidence>
<proteinExistence type="predicted"/>
<evidence type="ECO:0000256" key="1">
    <source>
        <dbReference type="SAM" id="Phobius"/>
    </source>
</evidence>
<gene>
    <name evidence="2" type="ORF">RZ72_07900</name>
</gene>
<sequence>MKKDLKKDYETFVIRKKISPLRRLVHLILFAALWIYVAFVLVVNFAFLFGFYSDDFVSFYLLLNLNYDLYIKLLIAIAGLIIITAIYSTFRLVYLRRLNKDVK</sequence>
<dbReference type="AlphaFoldDB" id="A0A0M9DFZ6"/>
<feature type="transmembrane region" description="Helical" evidence="1">
    <location>
        <begin position="24"/>
        <end position="49"/>
    </location>
</feature>
<evidence type="ECO:0000313" key="3">
    <source>
        <dbReference type="Proteomes" id="UP000037749"/>
    </source>
</evidence>
<evidence type="ECO:0000313" key="2">
    <source>
        <dbReference type="EMBL" id="KOY79620.1"/>
    </source>
</evidence>
<keyword evidence="1" id="KW-1133">Transmembrane helix</keyword>
<protein>
    <recommendedName>
        <fullName evidence="4">Biofilm polysaccharide intercellular adhesin synthesis protein IcaD</fullName>
    </recommendedName>
</protein>
<dbReference type="Proteomes" id="UP000037749">
    <property type="component" value="Unassembled WGS sequence"/>
</dbReference>
<accession>A0A0M9DFZ6</accession>
<feature type="transmembrane region" description="Helical" evidence="1">
    <location>
        <begin position="69"/>
        <end position="94"/>
    </location>
</feature>
<dbReference type="RefSeq" id="WP_053796288.1">
    <property type="nucleotide sequence ID" value="NZ_JXCZ01000008.1"/>
</dbReference>
<organism evidence="2 3">
    <name type="scientific">Apilactobacillus kunkeei</name>
    <dbReference type="NCBI Taxonomy" id="148814"/>
    <lineage>
        <taxon>Bacteria</taxon>
        <taxon>Bacillati</taxon>
        <taxon>Bacillota</taxon>
        <taxon>Bacilli</taxon>
        <taxon>Lactobacillales</taxon>
        <taxon>Lactobacillaceae</taxon>
        <taxon>Apilactobacillus</taxon>
    </lineage>
</organism>
<keyword evidence="1" id="KW-0812">Transmembrane</keyword>
<dbReference type="PATRIC" id="fig|148814.9.peg.294"/>
<name>A0A0M9DFZ6_9LACO</name>
<keyword evidence="1" id="KW-0472">Membrane</keyword>
<reference evidence="2 3" key="1">
    <citation type="journal article" date="2015" name="Genome Biol. Evol.">
        <title>Functionally Structured Genomes in Lactobacillus kunkeei Colonizing the Honey Crop and Food Products of Honeybees and Stingless Bees.</title>
        <authorList>
            <person name="Tamarit D."/>
            <person name="Ellegaard K.M."/>
            <person name="Wikander J."/>
            <person name="Olofsson T."/>
            <person name="Vasquez A."/>
            <person name="Andersson S.G."/>
        </authorList>
    </citation>
    <scope>NUCLEOTIDE SEQUENCE [LARGE SCALE GENOMIC DNA]</scope>
    <source>
        <strain evidence="2 3">LAla</strain>
    </source>
</reference>
<comment type="caution">
    <text evidence="2">The sequence shown here is derived from an EMBL/GenBank/DDBJ whole genome shotgun (WGS) entry which is preliminary data.</text>
</comment>
<dbReference type="EMBL" id="JXCZ01000008">
    <property type="protein sequence ID" value="KOY79620.1"/>
    <property type="molecule type" value="Genomic_DNA"/>
</dbReference>